<dbReference type="Gene3D" id="3.20.20.70">
    <property type="entry name" value="Aldolase class I"/>
    <property type="match status" value="1"/>
</dbReference>
<evidence type="ECO:0000259" key="7">
    <source>
        <dbReference type="PROSITE" id="PS51918"/>
    </source>
</evidence>
<keyword evidence="3" id="KW-0949">S-adenosyl-L-methionine</keyword>
<dbReference type="PANTHER" id="PTHR11228:SF34">
    <property type="entry name" value="TUNGSTEN-CONTAINING ALDEHYDE FERREDOXIN OXIDOREDUCTASE COFACTOR MODIFYING PROTEIN"/>
    <property type="match status" value="1"/>
</dbReference>
<dbReference type="PANTHER" id="PTHR11228">
    <property type="entry name" value="RADICAL SAM DOMAIN PROTEIN"/>
    <property type="match status" value="1"/>
</dbReference>
<evidence type="ECO:0000256" key="3">
    <source>
        <dbReference type="ARBA" id="ARBA00022691"/>
    </source>
</evidence>
<dbReference type="Pfam" id="PF13186">
    <property type="entry name" value="SPASM"/>
    <property type="match status" value="1"/>
</dbReference>
<dbReference type="InterPro" id="IPR034391">
    <property type="entry name" value="AdoMet-like_SPASM_containing"/>
</dbReference>
<dbReference type="InterPro" id="IPR017200">
    <property type="entry name" value="PqqE-like"/>
</dbReference>
<dbReference type="SFLD" id="SFLDS00029">
    <property type="entry name" value="Radical_SAM"/>
    <property type="match status" value="1"/>
</dbReference>
<evidence type="ECO:0000256" key="6">
    <source>
        <dbReference type="ARBA" id="ARBA00023014"/>
    </source>
</evidence>
<comment type="cofactor">
    <cofactor evidence="1">
        <name>[4Fe-4S] cluster</name>
        <dbReference type="ChEBI" id="CHEBI:49883"/>
    </cofactor>
</comment>
<evidence type="ECO:0000256" key="5">
    <source>
        <dbReference type="ARBA" id="ARBA00023004"/>
    </source>
</evidence>
<keyword evidence="6" id="KW-0411">Iron-sulfur</keyword>
<evidence type="ECO:0000256" key="1">
    <source>
        <dbReference type="ARBA" id="ARBA00001966"/>
    </source>
</evidence>
<evidence type="ECO:0000256" key="4">
    <source>
        <dbReference type="ARBA" id="ARBA00022723"/>
    </source>
</evidence>
<evidence type="ECO:0000256" key="2">
    <source>
        <dbReference type="ARBA" id="ARBA00022485"/>
    </source>
</evidence>
<accession>X0TXA1</accession>
<organism evidence="8">
    <name type="scientific">marine sediment metagenome</name>
    <dbReference type="NCBI Taxonomy" id="412755"/>
    <lineage>
        <taxon>unclassified sequences</taxon>
        <taxon>metagenomes</taxon>
        <taxon>ecological metagenomes</taxon>
    </lineage>
</organism>
<gene>
    <name evidence="8" type="ORF">S01H1_11615</name>
</gene>
<dbReference type="GO" id="GO:0046872">
    <property type="term" value="F:metal ion binding"/>
    <property type="evidence" value="ECO:0007669"/>
    <property type="project" value="UniProtKB-KW"/>
</dbReference>
<proteinExistence type="predicted"/>
<keyword evidence="5" id="KW-0408">Iron</keyword>
<dbReference type="PIRSF" id="PIRSF037420">
    <property type="entry name" value="PQQ_syn_pqqE"/>
    <property type="match status" value="1"/>
</dbReference>
<dbReference type="CDD" id="cd01335">
    <property type="entry name" value="Radical_SAM"/>
    <property type="match status" value="1"/>
</dbReference>
<protein>
    <recommendedName>
        <fullName evidence="7">Radical SAM core domain-containing protein</fullName>
    </recommendedName>
</protein>
<sequence>MTLEFLPRLIFWETTAGCNLRCIHCRRIDVADELLPEDLSTAESKGLIDQIVAFCNPILILSGGEPLIRPDIFEIAEHAVAKGLRVALATNGTLIDEHMAERIVDVGIRRVAVSLDGATAETHDTFRALPGSFAQALDGIRHLRALGMSVQVNTTVARHNIDELPQILDLALSLGADALHIFLLVPVGCGVEIADEQMISPRQYEEVLNWFYDRDQEGLLELKATCAPHYFRIVRQRTAAEKRQSPPSHKRQRVVGAAASSDLHAMTKGCLAGTGVCFISHKGEVFPCGYLPLPAGSVREQPLQEIWREAKIFSELRDPELLQGKCGPCQFKRVCGGCRARAYGMTGNYLDEEPFCVYEPPPLPQAAQLKESI</sequence>
<dbReference type="InterPro" id="IPR007197">
    <property type="entry name" value="rSAM"/>
</dbReference>
<dbReference type="GO" id="GO:0003824">
    <property type="term" value="F:catalytic activity"/>
    <property type="evidence" value="ECO:0007669"/>
    <property type="project" value="InterPro"/>
</dbReference>
<dbReference type="CDD" id="cd21123">
    <property type="entry name" value="SPASM_MftC-like"/>
    <property type="match status" value="1"/>
</dbReference>
<dbReference type="AlphaFoldDB" id="X0TXA1"/>
<dbReference type="SFLD" id="SFLDG01387">
    <property type="entry name" value="BtrN-like_SPASM_domain_contain"/>
    <property type="match status" value="1"/>
</dbReference>
<dbReference type="SFLD" id="SFLDG01067">
    <property type="entry name" value="SPASM/twitch_domain_containing"/>
    <property type="match status" value="1"/>
</dbReference>
<dbReference type="NCBIfam" id="TIGR04085">
    <property type="entry name" value="rSAM_more_4Fe4S"/>
    <property type="match status" value="1"/>
</dbReference>
<dbReference type="InterPro" id="IPR006638">
    <property type="entry name" value="Elp3/MiaA/NifB-like_rSAM"/>
</dbReference>
<keyword evidence="4" id="KW-0479">Metal-binding</keyword>
<dbReference type="GO" id="GO:0051539">
    <property type="term" value="F:4 iron, 4 sulfur cluster binding"/>
    <property type="evidence" value="ECO:0007669"/>
    <property type="project" value="UniProtKB-KW"/>
</dbReference>
<dbReference type="InterPro" id="IPR058240">
    <property type="entry name" value="rSAM_sf"/>
</dbReference>
<dbReference type="EMBL" id="BARS01005925">
    <property type="protein sequence ID" value="GAF80755.1"/>
    <property type="molecule type" value="Genomic_DNA"/>
</dbReference>
<reference evidence="8" key="1">
    <citation type="journal article" date="2014" name="Front. Microbiol.">
        <title>High frequency of phylogenetically diverse reductive dehalogenase-homologous genes in deep subseafloor sedimentary metagenomes.</title>
        <authorList>
            <person name="Kawai M."/>
            <person name="Futagami T."/>
            <person name="Toyoda A."/>
            <person name="Takaki Y."/>
            <person name="Nishi S."/>
            <person name="Hori S."/>
            <person name="Arai W."/>
            <person name="Tsubouchi T."/>
            <person name="Morono Y."/>
            <person name="Uchiyama I."/>
            <person name="Ito T."/>
            <person name="Fujiyama A."/>
            <person name="Inagaki F."/>
            <person name="Takami H."/>
        </authorList>
    </citation>
    <scope>NUCLEOTIDE SEQUENCE</scope>
    <source>
        <strain evidence="8">Expedition CK06-06</strain>
    </source>
</reference>
<name>X0TXA1_9ZZZZ</name>
<comment type="caution">
    <text evidence="8">The sequence shown here is derived from an EMBL/GenBank/DDBJ whole genome shotgun (WGS) entry which is preliminary data.</text>
</comment>
<dbReference type="PROSITE" id="PS51918">
    <property type="entry name" value="RADICAL_SAM"/>
    <property type="match status" value="1"/>
</dbReference>
<dbReference type="InterPro" id="IPR050377">
    <property type="entry name" value="Radical_SAM_PqqE_MftC-like"/>
</dbReference>
<keyword evidence="2" id="KW-0004">4Fe-4S</keyword>
<dbReference type="InterPro" id="IPR013785">
    <property type="entry name" value="Aldolase_TIM"/>
</dbReference>
<dbReference type="Pfam" id="PF04055">
    <property type="entry name" value="Radical_SAM"/>
    <property type="match status" value="1"/>
</dbReference>
<dbReference type="SUPFAM" id="SSF102114">
    <property type="entry name" value="Radical SAM enzymes"/>
    <property type="match status" value="1"/>
</dbReference>
<dbReference type="SMART" id="SM00729">
    <property type="entry name" value="Elp3"/>
    <property type="match status" value="1"/>
</dbReference>
<dbReference type="SFLD" id="SFLDG01386">
    <property type="entry name" value="main_SPASM_domain-containing"/>
    <property type="match status" value="1"/>
</dbReference>
<feature type="domain" description="Radical SAM core" evidence="7">
    <location>
        <begin position="4"/>
        <end position="217"/>
    </location>
</feature>
<evidence type="ECO:0000313" key="8">
    <source>
        <dbReference type="EMBL" id="GAF80755.1"/>
    </source>
</evidence>
<dbReference type="InterPro" id="IPR023885">
    <property type="entry name" value="4Fe4S-binding_SPASM_dom"/>
</dbReference>